<feature type="chain" id="PRO_5015656991" description="Secreted protein" evidence="1">
    <location>
        <begin position="21"/>
        <end position="302"/>
    </location>
</feature>
<reference evidence="2 3" key="1">
    <citation type="submission" date="2018-04" db="EMBL/GenBank/DDBJ databases">
        <title>Genomic Encyclopedia of Type Strains, Phase III (KMG-III): the genomes of soil and plant-associated and newly described type strains.</title>
        <authorList>
            <person name="Whitman W."/>
        </authorList>
    </citation>
    <scope>NUCLEOTIDE SEQUENCE [LARGE SCALE GENOMIC DNA]</scope>
    <source>
        <strain evidence="2 3">MA101b</strain>
    </source>
</reference>
<dbReference type="RefSeq" id="WP_107956518.1">
    <property type="nucleotide sequence ID" value="NZ_QAOG01000001.1"/>
</dbReference>
<name>A0A2T5GS45_9SPHN</name>
<protein>
    <recommendedName>
        <fullName evidence="4">Secreted protein</fullName>
    </recommendedName>
</protein>
<evidence type="ECO:0000256" key="1">
    <source>
        <dbReference type="SAM" id="SignalP"/>
    </source>
</evidence>
<evidence type="ECO:0000313" key="3">
    <source>
        <dbReference type="Proteomes" id="UP000244189"/>
    </source>
</evidence>
<accession>A0A2T5GS45</accession>
<sequence>MSTAHTMFAAILALCALTGAATPARERVIGGNGIVDSTIAGAAGRIRIEPSGTGMPLITTAFAERATLKSGMLSFSYAVGTERVHGRTGVGSIDLGTGPSKHRIGWTAIPYTTAADGVVGPGGVSEDVVRFVLHPPVPGERMATLPMTDQGGLAGGWGELYALIDLGGQPLRIRFDPYHARTLATASAAVRIAAAQGGTLQGAVEKVEIAFGIERPVRTMTLARSLAIGPLQFATLGVRTADYGSTAGLADAAAPIDPDEVVVTAKSKKPGRDRLSIGADLLARCSSIVFDKPAKQIRLTCG</sequence>
<dbReference type="AlphaFoldDB" id="A0A2T5GS45"/>
<dbReference type="Proteomes" id="UP000244189">
    <property type="component" value="Unassembled WGS sequence"/>
</dbReference>
<dbReference type="EMBL" id="QAOG01000001">
    <property type="protein sequence ID" value="PTQ62153.1"/>
    <property type="molecule type" value="Genomic_DNA"/>
</dbReference>
<organism evidence="2 3">
    <name type="scientific">Sphingomonas aurantiaca</name>
    <dbReference type="NCBI Taxonomy" id="185949"/>
    <lineage>
        <taxon>Bacteria</taxon>
        <taxon>Pseudomonadati</taxon>
        <taxon>Pseudomonadota</taxon>
        <taxon>Alphaproteobacteria</taxon>
        <taxon>Sphingomonadales</taxon>
        <taxon>Sphingomonadaceae</taxon>
        <taxon>Sphingomonas</taxon>
    </lineage>
</organism>
<gene>
    <name evidence="2" type="ORF">C8J26_0430</name>
</gene>
<keyword evidence="1" id="KW-0732">Signal</keyword>
<evidence type="ECO:0000313" key="2">
    <source>
        <dbReference type="EMBL" id="PTQ62153.1"/>
    </source>
</evidence>
<proteinExistence type="predicted"/>
<comment type="caution">
    <text evidence="2">The sequence shown here is derived from an EMBL/GenBank/DDBJ whole genome shotgun (WGS) entry which is preliminary data.</text>
</comment>
<keyword evidence="3" id="KW-1185">Reference proteome</keyword>
<evidence type="ECO:0008006" key="4">
    <source>
        <dbReference type="Google" id="ProtNLM"/>
    </source>
</evidence>
<feature type="signal peptide" evidence="1">
    <location>
        <begin position="1"/>
        <end position="20"/>
    </location>
</feature>